<proteinExistence type="predicted"/>
<keyword evidence="4" id="KW-1185">Reference proteome</keyword>
<protein>
    <submittedName>
        <fullName evidence="3">Bacterial transcriptional activator domain-containing protein</fullName>
    </submittedName>
</protein>
<dbReference type="RefSeq" id="WP_330958940.1">
    <property type="nucleotide sequence ID" value="NZ_JAZGJQ010000014.1"/>
</dbReference>
<organism evidence="3 4">
    <name type="scientific">Olsenella absiana</name>
    <dbReference type="NCBI Taxonomy" id="3115222"/>
    <lineage>
        <taxon>Bacteria</taxon>
        <taxon>Bacillati</taxon>
        <taxon>Actinomycetota</taxon>
        <taxon>Coriobacteriia</taxon>
        <taxon>Coriobacteriales</taxon>
        <taxon>Atopobiaceae</taxon>
        <taxon>Olsenella</taxon>
    </lineage>
</organism>
<sequence>MADRDGSLLSALLSDVYFLSTGLSGAMPTQEECAWHEASARTLDAGKPPLHSGIHKAVPTAVGIMMGRDVDNGDVEALTRLLDRSGDTMLKAVAEVVLTVSDLRRGAAVRAGVRLNRARELLVELGNPSPYLWESCRILSALIDAGEGGPMGVDLKECEGGSRELDQICEILIDAVGARSVNRTPAEAIPPRVPSGAAWLVNLLLNDFGRLSERFSEAVPPAWSRELAQMGAVATVVSDQSERGVDEAMEGLLDQLDDACEVDEEHVLRISVLGGLSVSVAGERVPASSFERRRAKELLALLAAAPRHQVKRYKIMESVWPDADYVAGQQRVYEATSVLRHVMGGRVGTRGDGALLSNRTERTLSLNPKCVVVDVDGFERVARKALDGEGDNRLVLVAARRAETIYRGDLFVPANDGIGLVEQRRRDLRRLYADVMVAGTLAALRVGRTLTAARFARNAYEADGMREDAIKLLVATLVATGRASEAEKEYKVFCNRVVERTRRPPSRDLRDSVSKLLKGGRASILGIVEPETEVPDGAGDEKAPAGAAEPEATAEGPEATAEEPEAMPEGVDAEARGDAGGPETADGVGGVPGEGAEG</sequence>
<accession>A0ABU7RC79</accession>
<dbReference type="Gene3D" id="1.25.40.10">
    <property type="entry name" value="Tetratricopeptide repeat domain"/>
    <property type="match status" value="1"/>
</dbReference>
<feature type="domain" description="Bacterial transcriptional activator" evidence="2">
    <location>
        <begin position="373"/>
        <end position="517"/>
    </location>
</feature>
<dbReference type="SUPFAM" id="SSF48452">
    <property type="entry name" value="TPR-like"/>
    <property type="match status" value="1"/>
</dbReference>
<dbReference type="InterPro" id="IPR051677">
    <property type="entry name" value="AfsR-DnrI-RedD_regulator"/>
</dbReference>
<dbReference type="Proteomes" id="UP001332931">
    <property type="component" value="Unassembled WGS sequence"/>
</dbReference>
<dbReference type="Gene3D" id="1.10.10.10">
    <property type="entry name" value="Winged helix-like DNA-binding domain superfamily/Winged helix DNA-binding domain"/>
    <property type="match status" value="1"/>
</dbReference>
<dbReference type="InterPro" id="IPR011990">
    <property type="entry name" value="TPR-like_helical_dom_sf"/>
</dbReference>
<dbReference type="PANTHER" id="PTHR35807">
    <property type="entry name" value="TRANSCRIPTIONAL REGULATOR REDD-RELATED"/>
    <property type="match status" value="1"/>
</dbReference>
<dbReference type="InterPro" id="IPR005158">
    <property type="entry name" value="BTAD"/>
</dbReference>
<comment type="caution">
    <text evidence="3">The sequence shown here is derived from an EMBL/GenBank/DDBJ whole genome shotgun (WGS) entry which is preliminary data.</text>
</comment>
<feature type="compositionally biased region" description="Gly residues" evidence="1">
    <location>
        <begin position="587"/>
        <end position="598"/>
    </location>
</feature>
<dbReference type="SMART" id="SM01043">
    <property type="entry name" value="BTAD"/>
    <property type="match status" value="1"/>
</dbReference>
<gene>
    <name evidence="3" type="ORF">VXJ25_09305</name>
</gene>
<dbReference type="EMBL" id="JAZGJQ010000014">
    <property type="protein sequence ID" value="MEE6148173.1"/>
    <property type="molecule type" value="Genomic_DNA"/>
</dbReference>
<reference evidence="3 4" key="1">
    <citation type="submission" date="2024-01" db="EMBL/GenBank/DDBJ databases">
        <title>Description of Olsenella sp. nov., isolated from pig feces.</title>
        <authorList>
            <person name="Chang Y.-H."/>
        </authorList>
    </citation>
    <scope>NUCLEOTIDE SEQUENCE [LARGE SCALE GENOMIC DNA]</scope>
    <source>
        <strain evidence="3 4">YH-ols2223</strain>
    </source>
</reference>
<feature type="region of interest" description="Disordered" evidence="1">
    <location>
        <begin position="527"/>
        <end position="598"/>
    </location>
</feature>
<evidence type="ECO:0000259" key="2">
    <source>
        <dbReference type="SMART" id="SM01043"/>
    </source>
</evidence>
<dbReference type="Pfam" id="PF03704">
    <property type="entry name" value="BTAD"/>
    <property type="match status" value="1"/>
</dbReference>
<feature type="compositionally biased region" description="Low complexity" evidence="1">
    <location>
        <begin position="544"/>
        <end position="559"/>
    </location>
</feature>
<evidence type="ECO:0000313" key="3">
    <source>
        <dbReference type="EMBL" id="MEE6148173.1"/>
    </source>
</evidence>
<dbReference type="InterPro" id="IPR036388">
    <property type="entry name" value="WH-like_DNA-bd_sf"/>
</dbReference>
<evidence type="ECO:0000256" key="1">
    <source>
        <dbReference type="SAM" id="MobiDB-lite"/>
    </source>
</evidence>
<evidence type="ECO:0000313" key="4">
    <source>
        <dbReference type="Proteomes" id="UP001332931"/>
    </source>
</evidence>
<name>A0ABU7RC79_9ACTN</name>